<keyword evidence="2" id="KW-1185">Reference proteome</keyword>
<dbReference type="EMBL" id="SWJQ01000507">
    <property type="protein sequence ID" value="TRZ13488.1"/>
    <property type="molecule type" value="Genomic_DNA"/>
</dbReference>
<accession>A0A8K1LH57</accession>
<sequence length="124" mass="14164">MVPWGPLCHTNPVMMDLEFQQDVDEVSCQACQGHHGEELDMMILENPKSAYSVTLHYNFTSNVWILDIKKAIIKRKEKGHHIILSEQSGANEFGKMKILQDAELENLLNCLPLCSLQRYLSACF</sequence>
<evidence type="ECO:0000313" key="1">
    <source>
        <dbReference type="EMBL" id="TRZ13488.1"/>
    </source>
</evidence>
<dbReference type="Proteomes" id="UP000796761">
    <property type="component" value="Unassembled WGS sequence"/>
</dbReference>
<gene>
    <name evidence="1" type="ORF">HGM15179_013626</name>
</gene>
<reference evidence="1" key="1">
    <citation type="submission" date="2019-04" db="EMBL/GenBank/DDBJ databases">
        <title>Genome assembly of Zosterops borbonicus 15179.</title>
        <authorList>
            <person name="Leroy T."/>
            <person name="Anselmetti Y."/>
            <person name="Tilak M.-K."/>
            <person name="Nabholz B."/>
        </authorList>
    </citation>
    <scope>NUCLEOTIDE SEQUENCE</scope>
    <source>
        <strain evidence="1">HGM_15179</strain>
        <tissue evidence="1">Muscle</tissue>
    </source>
</reference>
<organism evidence="1 2">
    <name type="scientific">Zosterops borbonicus</name>
    <dbReference type="NCBI Taxonomy" id="364589"/>
    <lineage>
        <taxon>Eukaryota</taxon>
        <taxon>Metazoa</taxon>
        <taxon>Chordata</taxon>
        <taxon>Craniata</taxon>
        <taxon>Vertebrata</taxon>
        <taxon>Euteleostomi</taxon>
        <taxon>Archelosauria</taxon>
        <taxon>Archosauria</taxon>
        <taxon>Dinosauria</taxon>
        <taxon>Saurischia</taxon>
        <taxon>Theropoda</taxon>
        <taxon>Coelurosauria</taxon>
        <taxon>Aves</taxon>
        <taxon>Neognathae</taxon>
        <taxon>Neoaves</taxon>
        <taxon>Telluraves</taxon>
        <taxon>Australaves</taxon>
        <taxon>Passeriformes</taxon>
        <taxon>Sylvioidea</taxon>
        <taxon>Zosteropidae</taxon>
        <taxon>Zosterops</taxon>
    </lineage>
</organism>
<protein>
    <submittedName>
        <fullName evidence="1">Uncharacterized protein</fullName>
    </submittedName>
</protein>
<dbReference type="AlphaFoldDB" id="A0A8K1LH57"/>
<comment type="caution">
    <text evidence="1">The sequence shown here is derived from an EMBL/GenBank/DDBJ whole genome shotgun (WGS) entry which is preliminary data.</text>
</comment>
<evidence type="ECO:0000313" key="2">
    <source>
        <dbReference type="Proteomes" id="UP000796761"/>
    </source>
</evidence>
<proteinExistence type="predicted"/>
<name>A0A8K1LH57_9PASS</name>